<evidence type="ECO:0000313" key="3">
    <source>
        <dbReference type="Proteomes" id="UP000017048"/>
    </source>
</evidence>
<keyword evidence="3" id="KW-1185">Reference proteome</keyword>
<dbReference type="STRING" id="1824.SAMN05444423_1011195"/>
<sequence length="230" mass="24603">MTSDDGTLPVRDLARRVPAAPAPGQRYLLGLAGPPGAGKSTLAQRLCAELTRAGRPAVVAPMDGYHLRNEVLRARGALARKGEPDTFDAAGFVADLRSLRQSRVGEPVPWPLFDRAVDEPTPAGVLVRDEEIVVVEGNYLLLTEAEAPGWSAVASLLDARWYLDAPRAVLTERLLRRHTLGGRTPAQASVKVTDSDLRNADLVAASRSRADAVLTAQGAGYRIGRVTRQG</sequence>
<dbReference type="EMBL" id="BAFO02000020">
    <property type="protein sequence ID" value="GAD83891.1"/>
    <property type="molecule type" value="Genomic_DNA"/>
</dbReference>
<dbReference type="GO" id="GO:0016301">
    <property type="term" value="F:kinase activity"/>
    <property type="evidence" value="ECO:0007669"/>
    <property type="project" value="InterPro"/>
</dbReference>
<reference evidence="2 3" key="1">
    <citation type="journal article" date="2014" name="BMC Genomics">
        <title>Genome based analysis of type-I polyketide synthase and nonribosomal peptide synthetase gene clusters in seven strains of five representative Nocardia species.</title>
        <authorList>
            <person name="Komaki H."/>
            <person name="Ichikawa N."/>
            <person name="Hosoyama A."/>
            <person name="Takahashi-Nakaguchi A."/>
            <person name="Matsuzawa T."/>
            <person name="Suzuki K."/>
            <person name="Fujita N."/>
            <person name="Gonoi T."/>
        </authorList>
    </citation>
    <scope>NUCLEOTIDE SEQUENCE [LARGE SCALE GENOMIC DNA]</scope>
    <source>
        <strain evidence="2 3">NBRC 15531</strain>
    </source>
</reference>
<dbReference type="NCBIfam" id="NF006743">
    <property type="entry name" value="PRK09270.1-2"/>
    <property type="match status" value="1"/>
</dbReference>
<protein>
    <recommendedName>
        <fullName evidence="1">Phosphoribulokinase/uridine kinase domain-containing protein</fullName>
    </recommendedName>
</protein>
<dbReference type="InterPro" id="IPR027417">
    <property type="entry name" value="P-loop_NTPase"/>
</dbReference>
<dbReference type="Gene3D" id="3.40.50.300">
    <property type="entry name" value="P-loop containing nucleotide triphosphate hydrolases"/>
    <property type="match status" value="1"/>
</dbReference>
<feature type="domain" description="Phosphoribulokinase/uridine kinase" evidence="1">
    <location>
        <begin position="29"/>
        <end position="179"/>
    </location>
</feature>
<dbReference type="eggNOG" id="COG0572">
    <property type="taxonomic scope" value="Bacteria"/>
</dbReference>
<name>U5EBU4_NOCAS</name>
<dbReference type="AlphaFoldDB" id="U5EBU4"/>
<gene>
    <name evidence="2" type="ORF">NCAST_20_04610</name>
</gene>
<dbReference type="Pfam" id="PF00485">
    <property type="entry name" value="PRK"/>
    <property type="match status" value="1"/>
</dbReference>
<proteinExistence type="predicted"/>
<dbReference type="Proteomes" id="UP000017048">
    <property type="component" value="Unassembled WGS sequence"/>
</dbReference>
<accession>U5EBU4</accession>
<organism evidence="2 3">
    <name type="scientific">Nocardia asteroides NBRC 15531</name>
    <dbReference type="NCBI Taxonomy" id="1110697"/>
    <lineage>
        <taxon>Bacteria</taxon>
        <taxon>Bacillati</taxon>
        <taxon>Actinomycetota</taxon>
        <taxon>Actinomycetes</taxon>
        <taxon>Mycobacteriales</taxon>
        <taxon>Nocardiaceae</taxon>
        <taxon>Nocardia</taxon>
    </lineage>
</organism>
<evidence type="ECO:0000259" key="1">
    <source>
        <dbReference type="Pfam" id="PF00485"/>
    </source>
</evidence>
<dbReference type="RefSeq" id="WP_019049277.1">
    <property type="nucleotide sequence ID" value="NZ_BAFO02000020.1"/>
</dbReference>
<dbReference type="InterPro" id="IPR006083">
    <property type="entry name" value="PRK/URK"/>
</dbReference>
<comment type="caution">
    <text evidence="2">The sequence shown here is derived from an EMBL/GenBank/DDBJ whole genome shotgun (WGS) entry which is preliminary data.</text>
</comment>
<dbReference type="SUPFAM" id="SSF52540">
    <property type="entry name" value="P-loop containing nucleoside triphosphate hydrolases"/>
    <property type="match status" value="1"/>
</dbReference>
<dbReference type="GeneID" id="91519763"/>
<dbReference type="GO" id="GO:0005524">
    <property type="term" value="F:ATP binding"/>
    <property type="evidence" value="ECO:0007669"/>
    <property type="project" value="InterPro"/>
</dbReference>
<dbReference type="PANTHER" id="PTHR10285">
    <property type="entry name" value="URIDINE KINASE"/>
    <property type="match status" value="1"/>
</dbReference>
<evidence type="ECO:0000313" key="2">
    <source>
        <dbReference type="EMBL" id="GAD83891.1"/>
    </source>
</evidence>